<evidence type="ECO:0000313" key="2">
    <source>
        <dbReference type="Proteomes" id="UP001303046"/>
    </source>
</evidence>
<protein>
    <recommendedName>
        <fullName evidence="3">Kunitz/Bovine pancreatic trypsin inhibitor domain protein</fullName>
    </recommendedName>
</protein>
<evidence type="ECO:0008006" key="3">
    <source>
        <dbReference type="Google" id="ProtNLM"/>
    </source>
</evidence>
<reference evidence="1 2" key="1">
    <citation type="submission" date="2023-08" db="EMBL/GenBank/DDBJ databases">
        <title>A Necator americanus chromosomal reference genome.</title>
        <authorList>
            <person name="Ilik V."/>
            <person name="Petrzelkova K.J."/>
            <person name="Pardy F."/>
            <person name="Fuh T."/>
            <person name="Niatou-Singa F.S."/>
            <person name="Gouil Q."/>
            <person name="Baker L."/>
            <person name="Ritchie M.E."/>
            <person name="Jex A.R."/>
            <person name="Gazzola D."/>
            <person name="Li H."/>
            <person name="Toshio Fujiwara R."/>
            <person name="Zhan B."/>
            <person name="Aroian R.V."/>
            <person name="Pafco B."/>
            <person name="Schwarz E.M."/>
        </authorList>
    </citation>
    <scope>NUCLEOTIDE SEQUENCE [LARGE SCALE GENOMIC DNA]</scope>
    <source>
        <strain evidence="1 2">Aroian</strain>
        <tissue evidence="1">Whole animal</tissue>
    </source>
</reference>
<accession>A0ABR1CIM0</accession>
<keyword evidence="2" id="KW-1185">Reference proteome</keyword>
<name>A0ABR1CIM0_NECAM</name>
<dbReference type="EMBL" id="JAVFWL010000002">
    <property type="protein sequence ID" value="KAK6737780.1"/>
    <property type="molecule type" value="Genomic_DNA"/>
</dbReference>
<dbReference type="Proteomes" id="UP001303046">
    <property type="component" value="Unassembled WGS sequence"/>
</dbReference>
<evidence type="ECO:0000313" key="1">
    <source>
        <dbReference type="EMBL" id="KAK6737780.1"/>
    </source>
</evidence>
<gene>
    <name evidence="1" type="primary">Necator_chrII.g7886</name>
    <name evidence="1" type="ORF">RB195_020092</name>
</gene>
<sequence length="110" mass="12142">MTKFCSSLNLKQQCDGSINRRKVCRILCCKQSSRIRLAAEGQQVPRTKPVLLKKPAIGFLIKKKEFRTNQKCSRFVNDGGKQECRGVRNIYSSSTVGATAAQSGSKSSSI</sequence>
<organism evidence="1 2">
    <name type="scientific">Necator americanus</name>
    <name type="common">Human hookworm</name>
    <dbReference type="NCBI Taxonomy" id="51031"/>
    <lineage>
        <taxon>Eukaryota</taxon>
        <taxon>Metazoa</taxon>
        <taxon>Ecdysozoa</taxon>
        <taxon>Nematoda</taxon>
        <taxon>Chromadorea</taxon>
        <taxon>Rhabditida</taxon>
        <taxon>Rhabditina</taxon>
        <taxon>Rhabditomorpha</taxon>
        <taxon>Strongyloidea</taxon>
        <taxon>Ancylostomatidae</taxon>
        <taxon>Bunostominae</taxon>
        <taxon>Necator</taxon>
    </lineage>
</organism>
<proteinExistence type="predicted"/>
<comment type="caution">
    <text evidence="1">The sequence shown here is derived from an EMBL/GenBank/DDBJ whole genome shotgun (WGS) entry which is preliminary data.</text>
</comment>